<organism evidence="1 2">
    <name type="scientific">Aspergillus melleus</name>
    <dbReference type="NCBI Taxonomy" id="138277"/>
    <lineage>
        <taxon>Eukaryota</taxon>
        <taxon>Fungi</taxon>
        <taxon>Dikarya</taxon>
        <taxon>Ascomycota</taxon>
        <taxon>Pezizomycotina</taxon>
        <taxon>Eurotiomycetes</taxon>
        <taxon>Eurotiomycetidae</taxon>
        <taxon>Eurotiales</taxon>
        <taxon>Aspergillaceae</taxon>
        <taxon>Aspergillus</taxon>
        <taxon>Aspergillus subgen. Circumdati</taxon>
    </lineage>
</organism>
<comment type="caution">
    <text evidence="1">The sequence shown here is derived from an EMBL/GenBank/DDBJ whole genome shotgun (WGS) entry which is preliminary data.</text>
</comment>
<dbReference type="Proteomes" id="UP001177260">
    <property type="component" value="Unassembled WGS sequence"/>
</dbReference>
<gene>
    <name evidence="1" type="ORF">N8T08_002249</name>
</gene>
<sequence>MDDHWRWESAQDFPASGPDAGSVDGAAHPDMDGFNCYLGEEPLFNLDGIDHSGLYNSASNTAPYDLQQGAWPFSWTTFDQLSDPTFAQLPDSNIPIPLPHNIPDNPSVAQRPLTDVSQWLDGAYSPPVPCTYCRRHRLQCLIIRTTSANPNPVTACSSCVALFRECSLALGEKRQPSRFETLSPVLGNLHGLREICEDAPTGTTREANRSALPALEEGSSSRNPESKQFVRKGARVLRSWFLQHQSHPYPTEEQKSELVLETGFSRQRISTWFANARRRQKQKQQQRENPNPPASSARIFRAGSPMPSSSWASMTPLERWQASPPEDDPVPESTIRDAIASTTPAPAQGSEPQSQNRPPSASSQDDFSFFFSSPQFDMDLDLDLGGTALDTFLNLDDHETSSHLDSSVSGFGSRRSDVSSDSISSAWSLQSDGGVPLPNKDKTNRNPLQLLTINIPKPPPTPHTKPLRPNNQKNAASATTP</sequence>
<dbReference type="EMBL" id="JAOPJF010000014">
    <property type="protein sequence ID" value="KAK1146922.1"/>
    <property type="molecule type" value="Genomic_DNA"/>
</dbReference>
<evidence type="ECO:0000313" key="2">
    <source>
        <dbReference type="Proteomes" id="UP001177260"/>
    </source>
</evidence>
<proteinExistence type="predicted"/>
<reference evidence="1 2" key="1">
    <citation type="journal article" date="2023" name="ACS Omega">
        <title>Identification of the Neoaspergillic Acid Biosynthesis Gene Cluster by Establishing an In Vitro CRISPR-Ribonucleoprotein Genetic System in Aspergillus melleus.</title>
        <authorList>
            <person name="Yuan B."/>
            <person name="Grau M.F."/>
            <person name="Murata R.M."/>
            <person name="Torok T."/>
            <person name="Venkateswaran K."/>
            <person name="Stajich J.E."/>
            <person name="Wang C.C.C."/>
        </authorList>
    </citation>
    <scope>NUCLEOTIDE SEQUENCE [LARGE SCALE GENOMIC DNA]</scope>
    <source>
        <strain evidence="1 2">IMV 1140</strain>
    </source>
</reference>
<keyword evidence="2" id="KW-1185">Reference proteome</keyword>
<evidence type="ECO:0000313" key="1">
    <source>
        <dbReference type="EMBL" id="KAK1146922.1"/>
    </source>
</evidence>
<accession>A0ACC3B9U5</accession>
<protein>
    <submittedName>
        <fullName evidence="1">Uncharacterized protein</fullName>
    </submittedName>
</protein>
<name>A0ACC3B9U5_9EURO</name>